<dbReference type="EMBL" id="JBHRYA010000001">
    <property type="protein sequence ID" value="MFC3714556.1"/>
    <property type="molecule type" value="Genomic_DNA"/>
</dbReference>
<evidence type="ECO:0000313" key="2">
    <source>
        <dbReference type="Proteomes" id="UP001595705"/>
    </source>
</evidence>
<evidence type="ECO:0008006" key="3">
    <source>
        <dbReference type="Google" id="ProtNLM"/>
    </source>
</evidence>
<accession>A0ABV7XEG2</accession>
<comment type="caution">
    <text evidence="1">The sequence shown here is derived from an EMBL/GenBank/DDBJ whole genome shotgun (WGS) entry which is preliminary data.</text>
</comment>
<proteinExistence type="predicted"/>
<sequence length="246" mass="27579">MPFASASAADRYEGLAYASDSGELAYRETHWRYRDQGRPARLVLYRCPDGTPFARKHLHGAADAIAPRFAFVDARDGYREGLRDGNGDGARREVYWQPRRQAKAQARTLEIGANVVADAGFDALVRARWDELHAGMPVEAAFLVPSRLDTVEVSIRKVDAAADPGQLHLRMKLDAWYGFAAPRIDLVYRGSDRRLLRFEGIGTIRDDRGRHRHVRIEFPPRLRVDEVARAQVDAAAALPLSRGCDD</sequence>
<dbReference type="Proteomes" id="UP001595705">
    <property type="component" value="Unassembled WGS sequence"/>
</dbReference>
<reference evidence="2" key="1">
    <citation type="journal article" date="2019" name="Int. J. Syst. Evol. Microbiol.">
        <title>The Global Catalogue of Microorganisms (GCM) 10K type strain sequencing project: providing services to taxonomists for standard genome sequencing and annotation.</title>
        <authorList>
            <consortium name="The Broad Institute Genomics Platform"/>
            <consortium name="The Broad Institute Genome Sequencing Center for Infectious Disease"/>
            <person name="Wu L."/>
            <person name="Ma J."/>
        </authorList>
    </citation>
    <scope>NUCLEOTIDE SEQUENCE [LARGE SCALE GENOMIC DNA]</scope>
    <source>
        <strain evidence="2">KCTC 42441</strain>
    </source>
</reference>
<name>A0ABV7XEG2_9GAMM</name>
<keyword evidence="2" id="KW-1185">Reference proteome</keyword>
<organism evidence="1 2">
    <name type="scientific">Luteimonas soli</name>
    <dbReference type="NCBI Taxonomy" id="1648966"/>
    <lineage>
        <taxon>Bacteria</taxon>
        <taxon>Pseudomonadati</taxon>
        <taxon>Pseudomonadota</taxon>
        <taxon>Gammaproteobacteria</taxon>
        <taxon>Lysobacterales</taxon>
        <taxon>Lysobacteraceae</taxon>
        <taxon>Luteimonas</taxon>
    </lineage>
</organism>
<gene>
    <name evidence="1" type="ORF">ACFONC_00090</name>
</gene>
<protein>
    <recommendedName>
        <fullName evidence="3">DUF3108 domain-containing protein</fullName>
    </recommendedName>
</protein>
<evidence type="ECO:0000313" key="1">
    <source>
        <dbReference type="EMBL" id="MFC3714556.1"/>
    </source>
</evidence>
<dbReference type="RefSeq" id="WP_386741477.1">
    <property type="nucleotide sequence ID" value="NZ_JBHRYA010000001.1"/>
</dbReference>